<evidence type="ECO:0000256" key="3">
    <source>
        <dbReference type="SAM" id="Phobius"/>
    </source>
</evidence>
<keyword evidence="3" id="KW-1133">Transmembrane helix</keyword>
<dbReference type="EMBL" id="KZ824490">
    <property type="protein sequence ID" value="RAK95526.1"/>
    <property type="molecule type" value="Genomic_DNA"/>
</dbReference>
<sequence length="502" mass="55379">RRVILALLVGGTVQQHDPLTDFCRRFAHQTAVVDRRLYIDGGYVNYNPLAQYPANESNTGLLYADLDVDNIGMPQEYDNLTKPADVPDVDGGILWPDTVNKLLYLYGGEFTKGSPQPFTSWMYDIIYNTWNKTTADPTQSSIQRASFGAGIAVQDRALGFYYGGWLSNNSIPNWGSRRMALSSFLTYDMVQNTWSNSSGPDSVGRAEGVMVYIPASDRGMLVYFGGVQTPDPNGTVIAQSLEDILLYDIANSKWYTQKATGQIPQDRRRFCAGVTWAEDNSSYNIYLYGGLAIPEGVGYDDIYILSIPSFTWIKWYPTTADPGFPHHSMTCNVIDGAQMIVMGGTFPNSTACDVPQNYGMHNMDLGKQNPEQKKWIRFRPNITTYEVPSEIISVIGGSATGGATLQTPTNGFDNADLQTYFQRVYTPQTRLPNRAIPTQSSTNTTTSATHSTPVGAIVGGVIGGITGLLLLSGLLLWYLRQRNHQNQPPTPVETQPTETKSP</sequence>
<proteinExistence type="predicted"/>
<dbReference type="PANTHER" id="PTHR47435:SF4">
    <property type="entry name" value="KELCH REPEAT PROTEIN (AFU_ORTHOLOGUE AFUA_5G12780)"/>
    <property type="match status" value="1"/>
</dbReference>
<evidence type="ECO:0008006" key="6">
    <source>
        <dbReference type="Google" id="ProtNLM"/>
    </source>
</evidence>
<evidence type="ECO:0000256" key="1">
    <source>
        <dbReference type="ARBA" id="ARBA00022737"/>
    </source>
</evidence>
<dbReference type="Gene3D" id="2.120.10.80">
    <property type="entry name" value="Kelch-type beta propeller"/>
    <property type="match status" value="2"/>
</dbReference>
<accession>A0A395GJX8</accession>
<organism evidence="4 5">
    <name type="scientific">Aspergillus ibericus CBS 121593</name>
    <dbReference type="NCBI Taxonomy" id="1448316"/>
    <lineage>
        <taxon>Eukaryota</taxon>
        <taxon>Fungi</taxon>
        <taxon>Dikarya</taxon>
        <taxon>Ascomycota</taxon>
        <taxon>Pezizomycotina</taxon>
        <taxon>Eurotiomycetes</taxon>
        <taxon>Eurotiomycetidae</taxon>
        <taxon>Eurotiales</taxon>
        <taxon>Aspergillaceae</taxon>
        <taxon>Aspergillus</taxon>
        <taxon>Aspergillus subgen. Circumdati</taxon>
    </lineage>
</organism>
<keyword evidence="5" id="KW-1185">Reference proteome</keyword>
<keyword evidence="2" id="KW-0408">Iron</keyword>
<feature type="non-terminal residue" evidence="4">
    <location>
        <position position="502"/>
    </location>
</feature>
<dbReference type="VEuPathDB" id="FungiDB:BO80DRAFT_319059"/>
<feature type="non-terminal residue" evidence="4">
    <location>
        <position position="1"/>
    </location>
</feature>
<protein>
    <recommendedName>
        <fullName evidence="6">Kelch repeat protein</fullName>
    </recommendedName>
</protein>
<dbReference type="STRING" id="1448316.A0A395GJX8"/>
<dbReference type="GO" id="GO:0019760">
    <property type="term" value="P:glucosinolate metabolic process"/>
    <property type="evidence" value="ECO:0007669"/>
    <property type="project" value="UniProtKB-ARBA"/>
</dbReference>
<dbReference type="GeneID" id="37219972"/>
<dbReference type="OrthoDB" id="10251809at2759"/>
<keyword evidence="3" id="KW-0812">Transmembrane</keyword>
<name>A0A395GJX8_9EURO</name>
<dbReference type="Pfam" id="PF24681">
    <property type="entry name" value="Kelch_KLHDC2_KLHL20_DRC7"/>
    <property type="match status" value="1"/>
</dbReference>
<dbReference type="InterPro" id="IPR015915">
    <property type="entry name" value="Kelch-typ_b-propeller"/>
</dbReference>
<dbReference type="SUPFAM" id="SSF50965">
    <property type="entry name" value="Galactose oxidase, central domain"/>
    <property type="match status" value="1"/>
</dbReference>
<dbReference type="InterPro" id="IPR011043">
    <property type="entry name" value="Gal_Oxase/kelch_b-propeller"/>
</dbReference>
<dbReference type="AlphaFoldDB" id="A0A395GJX8"/>
<dbReference type="RefSeq" id="XP_025569854.1">
    <property type="nucleotide sequence ID" value="XM_025715107.1"/>
</dbReference>
<evidence type="ECO:0000313" key="5">
    <source>
        <dbReference type="Proteomes" id="UP000249402"/>
    </source>
</evidence>
<dbReference type="Proteomes" id="UP000249402">
    <property type="component" value="Unassembled WGS sequence"/>
</dbReference>
<reference evidence="4 5" key="1">
    <citation type="submission" date="2018-02" db="EMBL/GenBank/DDBJ databases">
        <title>The genomes of Aspergillus section Nigri reveals drivers in fungal speciation.</title>
        <authorList>
            <consortium name="DOE Joint Genome Institute"/>
            <person name="Vesth T.C."/>
            <person name="Nybo J."/>
            <person name="Theobald S."/>
            <person name="Brandl J."/>
            <person name="Frisvad J.C."/>
            <person name="Nielsen K.F."/>
            <person name="Lyhne E.K."/>
            <person name="Kogle M.E."/>
            <person name="Kuo A."/>
            <person name="Riley R."/>
            <person name="Clum A."/>
            <person name="Nolan M."/>
            <person name="Lipzen A."/>
            <person name="Salamov A."/>
            <person name="Henrissat B."/>
            <person name="Wiebenga A."/>
            <person name="De vries R.P."/>
            <person name="Grigoriev I.V."/>
            <person name="Mortensen U.H."/>
            <person name="Andersen M.R."/>
            <person name="Baker S.E."/>
        </authorList>
    </citation>
    <scope>NUCLEOTIDE SEQUENCE [LARGE SCALE GENOMIC DNA]</scope>
    <source>
        <strain evidence="4 5">CBS 121593</strain>
    </source>
</reference>
<keyword evidence="3" id="KW-0472">Membrane</keyword>
<evidence type="ECO:0000313" key="4">
    <source>
        <dbReference type="EMBL" id="RAK95526.1"/>
    </source>
</evidence>
<keyword evidence="1" id="KW-0677">Repeat</keyword>
<gene>
    <name evidence="4" type="ORF">BO80DRAFT_319059</name>
</gene>
<evidence type="ECO:0000256" key="2">
    <source>
        <dbReference type="ARBA" id="ARBA00023004"/>
    </source>
</evidence>
<dbReference type="PANTHER" id="PTHR47435">
    <property type="entry name" value="KELCH REPEAT PROTEIN (AFU_ORTHOLOGUE AFUA_5G12780)"/>
    <property type="match status" value="1"/>
</dbReference>
<feature type="transmembrane region" description="Helical" evidence="3">
    <location>
        <begin position="454"/>
        <end position="479"/>
    </location>
</feature>